<name>A0A7E4V8S1_PANRE</name>
<evidence type="ECO:0000313" key="2">
    <source>
        <dbReference type="WBParaSite" id="Pan_g17998.t1"/>
    </source>
</evidence>
<reference evidence="1" key="1">
    <citation type="journal article" date="2013" name="Genetics">
        <title>The draft genome and transcriptome of Panagrellus redivivus are shaped by the harsh demands of a free-living lifestyle.</title>
        <authorList>
            <person name="Srinivasan J."/>
            <person name="Dillman A.R."/>
            <person name="Macchietto M.G."/>
            <person name="Heikkinen L."/>
            <person name="Lakso M."/>
            <person name="Fracchia K.M."/>
            <person name="Antoshechkin I."/>
            <person name="Mortazavi A."/>
            <person name="Wong G."/>
            <person name="Sternberg P.W."/>
        </authorList>
    </citation>
    <scope>NUCLEOTIDE SEQUENCE [LARGE SCALE GENOMIC DNA]</scope>
    <source>
        <strain evidence="1">MT8872</strain>
    </source>
</reference>
<accession>A0A7E4V8S1</accession>
<sequence length="67" mass="7481">MFPVSGVGSPFLLRDGRNPFRFKALAFLPPAAARNDSIVDVVFLPSVCRNSFRASCFSHFRNPLLPR</sequence>
<reference evidence="2" key="2">
    <citation type="submission" date="2020-10" db="UniProtKB">
        <authorList>
            <consortium name="WormBaseParasite"/>
        </authorList>
    </citation>
    <scope>IDENTIFICATION</scope>
</reference>
<protein>
    <submittedName>
        <fullName evidence="2">Secreted protein</fullName>
    </submittedName>
</protein>
<keyword evidence="1" id="KW-1185">Reference proteome</keyword>
<proteinExistence type="predicted"/>
<evidence type="ECO:0000313" key="1">
    <source>
        <dbReference type="Proteomes" id="UP000492821"/>
    </source>
</evidence>
<organism evidence="1 2">
    <name type="scientific">Panagrellus redivivus</name>
    <name type="common">Microworm</name>
    <dbReference type="NCBI Taxonomy" id="6233"/>
    <lineage>
        <taxon>Eukaryota</taxon>
        <taxon>Metazoa</taxon>
        <taxon>Ecdysozoa</taxon>
        <taxon>Nematoda</taxon>
        <taxon>Chromadorea</taxon>
        <taxon>Rhabditida</taxon>
        <taxon>Tylenchina</taxon>
        <taxon>Panagrolaimomorpha</taxon>
        <taxon>Panagrolaimoidea</taxon>
        <taxon>Panagrolaimidae</taxon>
        <taxon>Panagrellus</taxon>
    </lineage>
</organism>
<dbReference type="Proteomes" id="UP000492821">
    <property type="component" value="Unassembled WGS sequence"/>
</dbReference>
<dbReference type="WBParaSite" id="Pan_g17998.t1">
    <property type="protein sequence ID" value="Pan_g17998.t1"/>
    <property type="gene ID" value="Pan_g17998"/>
</dbReference>
<dbReference type="AlphaFoldDB" id="A0A7E4V8S1"/>